<dbReference type="STRING" id="454130.A0A0U5FWW2"/>
<dbReference type="EMBL" id="CDMC01000003">
    <property type="protein sequence ID" value="CEL03207.1"/>
    <property type="molecule type" value="Genomic_DNA"/>
</dbReference>
<evidence type="ECO:0000313" key="2">
    <source>
        <dbReference type="Proteomes" id="UP000054771"/>
    </source>
</evidence>
<dbReference type="Proteomes" id="UP000054771">
    <property type="component" value="Unassembled WGS sequence"/>
</dbReference>
<protein>
    <submittedName>
        <fullName evidence="1">Uncharacterized protein</fullName>
    </submittedName>
</protein>
<organism evidence="1 2">
    <name type="scientific">Aspergillus calidoustus</name>
    <dbReference type="NCBI Taxonomy" id="454130"/>
    <lineage>
        <taxon>Eukaryota</taxon>
        <taxon>Fungi</taxon>
        <taxon>Dikarya</taxon>
        <taxon>Ascomycota</taxon>
        <taxon>Pezizomycotina</taxon>
        <taxon>Eurotiomycetes</taxon>
        <taxon>Eurotiomycetidae</taxon>
        <taxon>Eurotiales</taxon>
        <taxon>Aspergillaceae</taxon>
        <taxon>Aspergillus</taxon>
        <taxon>Aspergillus subgen. Nidulantes</taxon>
    </lineage>
</organism>
<dbReference type="OrthoDB" id="2549237at2759"/>
<keyword evidence="2" id="KW-1185">Reference proteome</keyword>
<evidence type="ECO:0000313" key="1">
    <source>
        <dbReference type="EMBL" id="CEL03207.1"/>
    </source>
</evidence>
<accession>A0A0U5FWW2</accession>
<reference evidence="2" key="1">
    <citation type="journal article" date="2016" name="Genome Announc.">
        <title>Draft genome sequences of fungus Aspergillus calidoustus.</title>
        <authorList>
            <person name="Horn F."/>
            <person name="Linde J."/>
            <person name="Mattern D.J."/>
            <person name="Walther G."/>
            <person name="Guthke R."/>
            <person name="Scherlach K."/>
            <person name="Martin K."/>
            <person name="Brakhage A.A."/>
            <person name="Petzke L."/>
            <person name="Valiante V."/>
        </authorList>
    </citation>
    <scope>NUCLEOTIDE SEQUENCE [LARGE SCALE GENOMIC DNA]</scope>
    <source>
        <strain evidence="2">SF006504</strain>
    </source>
</reference>
<sequence length="309" mass="34851">MDMPGLDLSRLVLHHGSTPRSDFSRCPDSRFPSYPAPSFRGCDWARAPGLRGWDILGGARGVKDILDELPLAEVQRLIKVVFDRCDAVPSDERDSLSKCIEEFLDLVENADRWASRSLLPEVSHLAAYCSAEKVQHLLRTQPVMCFPNIHHFPRLHTPLLRRIGIGAVEMPKDVRLKILQRSRDAMLQSKEAYEPIYFDQDKEEHLEMSPGVVFGIDLLMVVEKEPSLHDYYEIEAWVDAMLKTAIRGKLPLKSILLIINRGLSALLATASARLVGVARVGFPGPSQRLSFSFGRFHALGEWKAFPKGW</sequence>
<gene>
    <name evidence="1" type="ORF">ASPCAL04364</name>
</gene>
<dbReference type="AlphaFoldDB" id="A0A0U5FWW2"/>
<proteinExistence type="predicted"/>
<name>A0A0U5FWW2_ASPCI</name>